<keyword evidence="7" id="KW-0418">Kinase</keyword>
<dbReference type="EC" id="2.7.6.3" evidence="3"/>
<keyword evidence="5" id="KW-0808">Transferase</keyword>
<comment type="pathway">
    <text evidence="1">Cofactor biosynthesis; tetrahydrofolate biosynthesis; 2-amino-4-hydroxy-6-hydroxymethyl-7,8-dihydropteridine diphosphate from 7,8-dihydroneopterin triphosphate: step 4/4.</text>
</comment>
<comment type="similarity">
    <text evidence="2">Belongs to the HPPK family.</text>
</comment>
<keyword evidence="15" id="KW-1185">Reference proteome</keyword>
<protein>
    <recommendedName>
        <fullName evidence="4">2-amino-4-hydroxy-6-hydroxymethyldihydropteridine pyrophosphokinase</fullName>
        <ecNumber evidence="3">2.7.6.3</ecNumber>
    </recommendedName>
    <alternativeName>
        <fullName evidence="11">6-hydroxymethyl-7,8-dihydropterin pyrophosphokinase</fullName>
    </alternativeName>
    <alternativeName>
        <fullName evidence="12">7,8-dihydro-6-hydroxymethylpterin-pyrophosphokinase</fullName>
    </alternativeName>
</protein>
<gene>
    <name evidence="14" type="ORF">A4D02_16830</name>
</gene>
<dbReference type="InterPro" id="IPR035907">
    <property type="entry name" value="Hppk_sf"/>
</dbReference>
<proteinExistence type="inferred from homology"/>
<evidence type="ECO:0000256" key="8">
    <source>
        <dbReference type="ARBA" id="ARBA00022840"/>
    </source>
</evidence>
<evidence type="ECO:0000313" key="14">
    <source>
        <dbReference type="EMBL" id="OQP39395.1"/>
    </source>
</evidence>
<evidence type="ECO:0000256" key="5">
    <source>
        <dbReference type="ARBA" id="ARBA00022679"/>
    </source>
</evidence>
<evidence type="ECO:0000256" key="10">
    <source>
        <dbReference type="ARBA" id="ARBA00029409"/>
    </source>
</evidence>
<accession>A0ABX3NME3</accession>
<dbReference type="CDD" id="cd00483">
    <property type="entry name" value="HPPK"/>
    <property type="match status" value="1"/>
</dbReference>
<dbReference type="Proteomes" id="UP000192277">
    <property type="component" value="Unassembled WGS sequence"/>
</dbReference>
<reference evidence="14 15" key="1">
    <citation type="submission" date="2016-04" db="EMBL/GenBank/DDBJ databases">
        <authorList>
            <person name="Chen L."/>
            <person name="Zhuang W."/>
            <person name="Wang G."/>
        </authorList>
    </citation>
    <scope>NUCLEOTIDE SEQUENCE [LARGE SCALE GENOMIC DNA]</scope>
    <source>
        <strain evidence="15">GR20</strain>
    </source>
</reference>
<feature type="domain" description="7,8-dihydro-6-hydroxymethylpterin-pyrophosphokinase" evidence="13">
    <location>
        <begin position="87"/>
        <end position="98"/>
    </location>
</feature>
<evidence type="ECO:0000256" key="9">
    <source>
        <dbReference type="ARBA" id="ARBA00022909"/>
    </source>
</evidence>
<sequence>MNKVFLLIGGNMGDRLQNLHQAIALLAATCGPVTQQSAVYETAAWGKTDQAAFLNQALLLHTLLTPQELITTILSVEEQLGRRRMEKNGPRVIDIDIIFYNDLVMHEPHLTIPHPQLQNRRFVLIPLIEIAPDLVHPVLHKTLIELLSECRDDLAVNKLAGS</sequence>
<name>A0ABX3NME3_9BACT</name>
<dbReference type="InterPro" id="IPR000550">
    <property type="entry name" value="Hppk"/>
</dbReference>
<evidence type="ECO:0000256" key="4">
    <source>
        <dbReference type="ARBA" id="ARBA00016218"/>
    </source>
</evidence>
<dbReference type="Gene3D" id="3.30.70.560">
    <property type="entry name" value="7,8-Dihydro-6-hydroxymethylpterin-pyrophosphokinase HPPK"/>
    <property type="match status" value="1"/>
</dbReference>
<dbReference type="PANTHER" id="PTHR43071:SF1">
    <property type="entry name" value="2-AMINO-4-HYDROXY-6-HYDROXYMETHYLDIHYDROPTERIDINE PYROPHOSPHOKINASE"/>
    <property type="match status" value="1"/>
</dbReference>
<dbReference type="RefSeq" id="WP_041347988.1">
    <property type="nucleotide sequence ID" value="NZ_LWBO01000084.1"/>
</dbReference>
<dbReference type="PROSITE" id="PS00794">
    <property type="entry name" value="HPPK"/>
    <property type="match status" value="1"/>
</dbReference>
<comment type="caution">
    <text evidence="14">The sequence shown here is derived from an EMBL/GenBank/DDBJ whole genome shotgun (WGS) entry which is preliminary data.</text>
</comment>
<organism evidence="14 15">
    <name type="scientific">Niastella koreensis</name>
    <dbReference type="NCBI Taxonomy" id="354356"/>
    <lineage>
        <taxon>Bacteria</taxon>
        <taxon>Pseudomonadati</taxon>
        <taxon>Bacteroidota</taxon>
        <taxon>Chitinophagia</taxon>
        <taxon>Chitinophagales</taxon>
        <taxon>Chitinophagaceae</taxon>
        <taxon>Niastella</taxon>
    </lineage>
</organism>
<evidence type="ECO:0000256" key="6">
    <source>
        <dbReference type="ARBA" id="ARBA00022741"/>
    </source>
</evidence>
<evidence type="ECO:0000259" key="13">
    <source>
        <dbReference type="PROSITE" id="PS00794"/>
    </source>
</evidence>
<evidence type="ECO:0000313" key="15">
    <source>
        <dbReference type="Proteomes" id="UP000192277"/>
    </source>
</evidence>
<evidence type="ECO:0000256" key="1">
    <source>
        <dbReference type="ARBA" id="ARBA00005051"/>
    </source>
</evidence>
<evidence type="ECO:0000256" key="7">
    <source>
        <dbReference type="ARBA" id="ARBA00022777"/>
    </source>
</evidence>
<evidence type="ECO:0000256" key="3">
    <source>
        <dbReference type="ARBA" id="ARBA00013253"/>
    </source>
</evidence>
<dbReference type="Pfam" id="PF01288">
    <property type="entry name" value="HPPK"/>
    <property type="match status" value="1"/>
</dbReference>
<keyword evidence="9" id="KW-0289">Folate biosynthesis</keyword>
<evidence type="ECO:0000256" key="2">
    <source>
        <dbReference type="ARBA" id="ARBA00005810"/>
    </source>
</evidence>
<dbReference type="NCBIfam" id="TIGR01498">
    <property type="entry name" value="folK"/>
    <property type="match status" value="1"/>
</dbReference>
<dbReference type="SUPFAM" id="SSF55083">
    <property type="entry name" value="6-hydroxymethyl-7,8-dihydropterin pyrophosphokinase, HPPK"/>
    <property type="match status" value="1"/>
</dbReference>
<keyword evidence="8" id="KW-0067">ATP-binding</keyword>
<dbReference type="PANTHER" id="PTHR43071">
    <property type="entry name" value="2-AMINO-4-HYDROXY-6-HYDROXYMETHYLDIHYDROPTERIDINE PYROPHOSPHOKINASE"/>
    <property type="match status" value="1"/>
</dbReference>
<comment type="function">
    <text evidence="10">Catalyzes the transfer of pyrophosphate from adenosine triphosphate (ATP) to 6-hydroxymethyl-7,8-dihydropterin, an enzymatic step in folate biosynthesis pathway.</text>
</comment>
<keyword evidence="6" id="KW-0547">Nucleotide-binding</keyword>
<evidence type="ECO:0000256" key="11">
    <source>
        <dbReference type="ARBA" id="ARBA00029766"/>
    </source>
</evidence>
<evidence type="ECO:0000256" key="12">
    <source>
        <dbReference type="ARBA" id="ARBA00033413"/>
    </source>
</evidence>
<dbReference type="EMBL" id="LWBO01000084">
    <property type="protein sequence ID" value="OQP39395.1"/>
    <property type="molecule type" value="Genomic_DNA"/>
</dbReference>